<evidence type="ECO:0000313" key="1">
    <source>
        <dbReference type="EMBL" id="OCK87682.1"/>
    </source>
</evidence>
<dbReference type="EMBL" id="KV748256">
    <property type="protein sequence ID" value="OCK87682.1"/>
    <property type="molecule type" value="Genomic_DNA"/>
</dbReference>
<feature type="non-terminal residue" evidence="1">
    <location>
        <position position="824"/>
    </location>
</feature>
<keyword evidence="2" id="KW-1185">Reference proteome</keyword>
<reference evidence="1 2" key="1">
    <citation type="journal article" date="2016" name="Nat. Commun.">
        <title>Ectomycorrhizal ecology is imprinted in the genome of the dominant symbiotic fungus Cenococcum geophilum.</title>
        <authorList>
            <consortium name="DOE Joint Genome Institute"/>
            <person name="Peter M."/>
            <person name="Kohler A."/>
            <person name="Ohm R.A."/>
            <person name="Kuo A."/>
            <person name="Krutzmann J."/>
            <person name="Morin E."/>
            <person name="Arend M."/>
            <person name="Barry K.W."/>
            <person name="Binder M."/>
            <person name="Choi C."/>
            <person name="Clum A."/>
            <person name="Copeland A."/>
            <person name="Grisel N."/>
            <person name="Haridas S."/>
            <person name="Kipfer T."/>
            <person name="LaButti K."/>
            <person name="Lindquist E."/>
            <person name="Lipzen A."/>
            <person name="Maire R."/>
            <person name="Meier B."/>
            <person name="Mihaltcheva S."/>
            <person name="Molinier V."/>
            <person name="Murat C."/>
            <person name="Poggeler S."/>
            <person name="Quandt C.A."/>
            <person name="Sperisen C."/>
            <person name="Tritt A."/>
            <person name="Tisserant E."/>
            <person name="Crous P.W."/>
            <person name="Henrissat B."/>
            <person name="Nehls U."/>
            <person name="Egli S."/>
            <person name="Spatafora J.W."/>
            <person name="Grigoriev I.V."/>
            <person name="Martin F.M."/>
        </authorList>
    </citation>
    <scope>NUCLEOTIDE SEQUENCE [LARGE SCALE GENOMIC DNA]</scope>
    <source>
        <strain evidence="1 2">1.58</strain>
    </source>
</reference>
<proteinExistence type="predicted"/>
<accession>A0ACC8EN23</accession>
<organism evidence="1 2">
    <name type="scientific">Cenococcum geophilum 1.58</name>
    <dbReference type="NCBI Taxonomy" id="794803"/>
    <lineage>
        <taxon>Eukaryota</taxon>
        <taxon>Fungi</taxon>
        <taxon>Dikarya</taxon>
        <taxon>Ascomycota</taxon>
        <taxon>Pezizomycotina</taxon>
        <taxon>Dothideomycetes</taxon>
        <taxon>Pleosporomycetidae</taxon>
        <taxon>Gloniales</taxon>
        <taxon>Gloniaceae</taxon>
        <taxon>Cenococcum</taxon>
    </lineage>
</organism>
<sequence>MSLPYFSLEKYAYQKVGDKSTSHPVRTLLQSHIPSVGRERDINQAASKLPNVPEEFCFHVPQLWCLVIDGDLLITAARLPFKKFLDESIKVMTKPVIDSQSISTPDSRSVLQIDNDGCCLWFLPLEDCETWFSFTSNFIEHTIIFDDTFDVLYKDHPIGPHNWSKVIDQARKSSMRLFLARKKRPKGLPSETEARDVVYRVDRSDSPGHTRTFSRTERPRSGSPKRPEEQEGSELPEDSAANREQTPNFDPRSQPPETLQSEAPAAKPTPTPDQNAKQVAATAAILRDTEPASASKISTSKPTDLHDFHVFTWLATVSKHSSNSGSSEQNSYHVDVSLFKESLNQVHNYLWNNPQSRELVAYRTLQERSIKAIEDLNLGKLDEKNMRQTYVTDIEFPKAAKAMIQIFMPLDTEAPVASKYWGAVYHIIITASQSPKSRQQLMQPLARFIQVSQVMEKLHGQFSNGKAPRPWQMQLPEAFVRAWLHCVMSLVVCTTFQPTSSDSYRHISLCGKLLYQGTEELMKGLHSTSLDEKQAVLPMGIMSLVIRRVLQDVTGDMRDLSDTYWDYIKILESEIENDQLNRVHQGKISALRKEIGAVLAVLDGQERVLIDFNDSLRRRRYENANLSKAWESGCESQVSEDCLQIVHDRKLSFRALDDWVSDLADSNLRMIDSNKDRQEAAIYAFTIVTIIFLPLSFVSGFLGMNTSDMRTMSQKQWVFWAVAIPLTLIIVIISLLWAGELKNAWDALAKLFPQRKQPGYQRLQGGQEDIRLAPRRLREPEVIRDFFPYERSRTIRPSGGLVRRSTLDFPPPPPPPRQRTYTRY</sequence>
<dbReference type="Proteomes" id="UP000250078">
    <property type="component" value="Unassembled WGS sequence"/>
</dbReference>
<protein>
    <submittedName>
        <fullName evidence="1">Uncharacterized protein</fullName>
    </submittedName>
</protein>
<name>A0ACC8EN23_9PEZI</name>
<evidence type="ECO:0000313" key="2">
    <source>
        <dbReference type="Proteomes" id="UP000250078"/>
    </source>
</evidence>
<gene>
    <name evidence="1" type="ORF">K441DRAFT_670293</name>
</gene>